<name>A0A926EFD9_9FIRM</name>
<keyword evidence="1" id="KW-1133">Transmembrane helix</keyword>
<protein>
    <submittedName>
        <fullName evidence="2">Uncharacterized protein</fullName>
    </submittedName>
</protein>
<evidence type="ECO:0000313" key="2">
    <source>
        <dbReference type="EMBL" id="MBC8579298.1"/>
    </source>
</evidence>
<keyword evidence="3" id="KW-1185">Reference proteome</keyword>
<accession>A0A926EFD9</accession>
<feature type="transmembrane region" description="Helical" evidence="1">
    <location>
        <begin position="6"/>
        <end position="23"/>
    </location>
</feature>
<comment type="caution">
    <text evidence="2">The sequence shown here is derived from an EMBL/GenBank/DDBJ whole genome shotgun (WGS) entry which is preliminary data.</text>
</comment>
<organism evidence="2 3">
    <name type="scientific">Zhenhengia yiwuensis</name>
    <dbReference type="NCBI Taxonomy" id="2763666"/>
    <lineage>
        <taxon>Bacteria</taxon>
        <taxon>Bacillati</taxon>
        <taxon>Bacillota</taxon>
        <taxon>Clostridia</taxon>
        <taxon>Lachnospirales</taxon>
        <taxon>Lachnospiraceae</taxon>
        <taxon>Zhenhengia</taxon>
    </lineage>
</organism>
<proteinExistence type="predicted"/>
<dbReference type="EMBL" id="JACRSY010000009">
    <property type="protein sequence ID" value="MBC8579298.1"/>
    <property type="molecule type" value="Genomic_DNA"/>
</dbReference>
<dbReference type="RefSeq" id="WP_249332419.1">
    <property type="nucleotide sequence ID" value="NZ_JACRSY010000009.1"/>
</dbReference>
<dbReference type="AlphaFoldDB" id="A0A926EFD9"/>
<gene>
    <name evidence="2" type="ORF">H8718_07140</name>
</gene>
<keyword evidence="1" id="KW-0812">Transmembrane</keyword>
<evidence type="ECO:0000256" key="1">
    <source>
        <dbReference type="SAM" id="Phobius"/>
    </source>
</evidence>
<keyword evidence="1" id="KW-0472">Membrane</keyword>
<sequence length="91" mass="10194">MLLILIGVIIGFYVLYLILMTVVEHSGIVEELQEIKVLLKEIRDEICTEHVNEEIKEEVLSMEQCPACGITLAETDEACPSCGLSLNNEEE</sequence>
<reference evidence="2" key="1">
    <citation type="submission" date="2020-08" db="EMBL/GenBank/DDBJ databases">
        <title>Genome public.</title>
        <authorList>
            <person name="Liu C."/>
            <person name="Sun Q."/>
        </authorList>
    </citation>
    <scope>NUCLEOTIDE SEQUENCE</scope>
    <source>
        <strain evidence="2">NSJ-12</strain>
    </source>
</reference>
<evidence type="ECO:0000313" key="3">
    <source>
        <dbReference type="Proteomes" id="UP000655830"/>
    </source>
</evidence>
<dbReference type="Proteomes" id="UP000655830">
    <property type="component" value="Unassembled WGS sequence"/>
</dbReference>